<dbReference type="GO" id="GO:0004803">
    <property type="term" value="F:transposase activity"/>
    <property type="evidence" value="ECO:0007669"/>
    <property type="project" value="InterPro"/>
</dbReference>
<evidence type="ECO:0000313" key="4">
    <source>
        <dbReference type="Proteomes" id="UP000011529"/>
    </source>
</evidence>
<dbReference type="PANTHER" id="PTHR33055:SF13">
    <property type="entry name" value="TRANSPOSASE"/>
    <property type="match status" value="1"/>
</dbReference>
<gene>
    <name evidence="3" type="ORF">RE6C_00343</name>
</gene>
<name>M2B207_9BACT</name>
<accession>M2B207</accession>
<protein>
    <submittedName>
        <fullName evidence="3">Transposase, IS116/IS110/IS902</fullName>
    </submittedName>
</protein>
<organism evidence="3 4">
    <name type="scientific">Rhodopirellula europaea 6C</name>
    <dbReference type="NCBI Taxonomy" id="1263867"/>
    <lineage>
        <taxon>Bacteria</taxon>
        <taxon>Pseudomonadati</taxon>
        <taxon>Planctomycetota</taxon>
        <taxon>Planctomycetia</taxon>
        <taxon>Pirellulales</taxon>
        <taxon>Pirellulaceae</taxon>
        <taxon>Rhodopirellula</taxon>
    </lineage>
</organism>
<comment type="caution">
    <text evidence="3">The sequence shown here is derived from an EMBL/GenBank/DDBJ whole genome shotgun (WGS) entry which is preliminary data.</text>
</comment>
<dbReference type="InterPro" id="IPR002525">
    <property type="entry name" value="Transp_IS110-like_N"/>
</dbReference>
<feature type="domain" description="Transposase IS116/IS110/IS902 C-terminal" evidence="2">
    <location>
        <begin position="285"/>
        <end position="370"/>
    </location>
</feature>
<dbReference type="GO" id="GO:0003677">
    <property type="term" value="F:DNA binding"/>
    <property type="evidence" value="ECO:0007669"/>
    <property type="project" value="InterPro"/>
</dbReference>
<dbReference type="Proteomes" id="UP000011529">
    <property type="component" value="Unassembled WGS sequence"/>
</dbReference>
<reference evidence="3" key="1">
    <citation type="submission" date="2012-11" db="EMBL/GenBank/DDBJ databases">
        <title>Permanent draft genomes of Rhodopirellula europaea strain SH398 and 6C.</title>
        <authorList>
            <person name="Richter M."/>
            <person name="Richter-Heitmann T."/>
            <person name="Frank C."/>
            <person name="Harder J."/>
            <person name="Glockner F.O."/>
        </authorList>
    </citation>
    <scope>NUCLEOTIDE SEQUENCE</scope>
    <source>
        <strain evidence="3">6C</strain>
    </source>
</reference>
<dbReference type="PANTHER" id="PTHR33055">
    <property type="entry name" value="TRANSPOSASE FOR INSERTION SEQUENCE ELEMENT IS1111A"/>
    <property type="match status" value="1"/>
</dbReference>
<dbReference type="EMBL" id="ANMO01000022">
    <property type="protein sequence ID" value="EMB18927.1"/>
    <property type="molecule type" value="Genomic_DNA"/>
</dbReference>
<reference evidence="3" key="2">
    <citation type="journal article" date="2013" name="Mar. Genomics">
        <title>Expression of sulfatases in Rhodopirellula baltica and the diversity of sulfatases in the genus Rhodopirellula.</title>
        <authorList>
            <person name="Wegner C.E."/>
            <person name="Richter-Heitmann T."/>
            <person name="Klindworth A."/>
            <person name="Klockow C."/>
            <person name="Richter M."/>
            <person name="Achstetter T."/>
            <person name="Glockner F.O."/>
            <person name="Harder J."/>
        </authorList>
    </citation>
    <scope>NUCLEOTIDE SEQUENCE [LARGE SCALE GENOMIC DNA]</scope>
    <source>
        <strain evidence="3">6C</strain>
    </source>
</reference>
<dbReference type="NCBIfam" id="NF033542">
    <property type="entry name" value="transpos_IS110"/>
    <property type="match status" value="1"/>
</dbReference>
<dbReference type="PATRIC" id="fig|1263867.3.peg.374"/>
<dbReference type="GO" id="GO:0006313">
    <property type="term" value="P:DNA transposition"/>
    <property type="evidence" value="ECO:0007669"/>
    <property type="project" value="InterPro"/>
</dbReference>
<evidence type="ECO:0000259" key="1">
    <source>
        <dbReference type="Pfam" id="PF01548"/>
    </source>
</evidence>
<feature type="domain" description="Transposase IS110-like N-terminal" evidence="1">
    <location>
        <begin position="63"/>
        <end position="220"/>
    </location>
</feature>
<dbReference type="AlphaFoldDB" id="M2B207"/>
<dbReference type="InterPro" id="IPR047650">
    <property type="entry name" value="Transpos_IS110"/>
</dbReference>
<sequence length="426" mass="49054">MTQQLRERRPPPLRIIDVDERVGCFEERLSEIMGKRAIVFPFGEDGLKTYSSPSRRTATMLYLGIDQHAKQLTISLRDEAGDIRLRRQVSTQPERCAEFFTKLNEKAAEEGGYIAIVEVCGFNDWLLAILPQYGCVQTVLIQPTKKLKVKTDRRDAHSLSELLWTNRDRLREGLPIAGARQVVLPTKHYAECQRITLLRKDAGRMRTKATNRIKHILRRHNLQWQMPTKTFPSVKAIAWLKTLVLPPVQRQEMDWHLEELERWTKRMTDLEVIIIGRCQGDAMVDRIRTIPGCAHYSALSLVCRVGDPHRFPKGKSLAHYWGLTPGVNDSGEGTGRRGRITKAGSTMARWVLAQITLHCLRHDPVMKAWYKPIKNRRGSKIARVAVMRKLAVIIRNMMVHEQTYQECRDAMLNRRKRQLATNKSAA</sequence>
<evidence type="ECO:0000259" key="2">
    <source>
        <dbReference type="Pfam" id="PF02371"/>
    </source>
</evidence>
<dbReference type="Pfam" id="PF01548">
    <property type="entry name" value="DEDD_Tnp_IS110"/>
    <property type="match status" value="1"/>
</dbReference>
<dbReference type="Pfam" id="PF02371">
    <property type="entry name" value="Transposase_20"/>
    <property type="match status" value="1"/>
</dbReference>
<proteinExistence type="predicted"/>
<dbReference type="InterPro" id="IPR003346">
    <property type="entry name" value="Transposase_20"/>
</dbReference>
<evidence type="ECO:0000313" key="3">
    <source>
        <dbReference type="EMBL" id="EMB18927.1"/>
    </source>
</evidence>
<keyword evidence="4" id="KW-1185">Reference proteome</keyword>